<protein>
    <submittedName>
        <fullName evidence="2">Uncharacterized protein</fullName>
    </submittedName>
</protein>
<evidence type="ECO:0000256" key="1">
    <source>
        <dbReference type="SAM" id="Phobius"/>
    </source>
</evidence>
<dbReference type="Proteomes" id="UP000008305">
    <property type="component" value="Chromosome"/>
</dbReference>
<dbReference type="Pfam" id="PF07146">
    <property type="entry name" value="DUF1389"/>
    <property type="match status" value="1"/>
</dbReference>
<keyword evidence="1" id="KW-1133">Transmembrane helix</keyword>
<dbReference type="KEGG" id="cpm:G5S_0781"/>
<sequence>MSVSINIASSSIFKNNDLSRKNSCLLLAKIAVVVAIALAAILAVVCLMSPISYIVGGTLGIAALAILAVTLVPEIKRAPKNLPQGFLNVVKSTYPDVVYNLLVKEHLTLSEFRAVLNILENTKKSGDLESLLSGLPERLARKILRFGVKNLEQGVQGVELQPLEPFLRKHCPFYMLKTLINMGDENILRSRGCDVKYRGCYWLGAAALCGGDNLLGLFDLRVPNIMKLLDKKDFDVLKQHASSSVSLSWNSQDKNVQEIISKLADKCKGVQLQVTSKNASQGVQCLPLDKEDIGKVLHRLCWVGYSWEQLQLVVDMDKFGYWPWFCFFDGLGRMGKNLCFVVGLLCMEGILDETSAACSPEVLLMTLDEIKKAYAYGQSSSGSGKFGRQTSQVTENMIDYLAMFLSPYLRKAVKSKDISQIIDDFIQKLSNIE</sequence>
<keyword evidence="1" id="KW-0472">Membrane</keyword>
<name>A0AA34RDH2_CHLPE</name>
<reference evidence="2 3" key="1">
    <citation type="journal article" date="2011" name="J. Bacteriol.">
        <title>Genome sequence of the obligate intracellular animal pathogen Chlamydia pecorum E58.</title>
        <authorList>
            <person name="Mojica S."/>
            <person name="Huot Creasy H."/>
            <person name="Daugherty S."/>
            <person name="Read T.D."/>
            <person name="Kim T."/>
            <person name="Kaltenboeck B."/>
            <person name="Bavoil P."/>
            <person name="Myers G.S."/>
        </authorList>
    </citation>
    <scope>NUCLEOTIDE SEQUENCE [LARGE SCALE GENOMIC DNA]</scope>
    <source>
        <strain evidence="2 3">E58</strain>
    </source>
</reference>
<feature type="transmembrane region" description="Helical" evidence="1">
    <location>
        <begin position="24"/>
        <end position="45"/>
    </location>
</feature>
<proteinExistence type="predicted"/>
<dbReference type="EMBL" id="CP002608">
    <property type="protein sequence ID" value="AEB41726.1"/>
    <property type="molecule type" value="Genomic_DNA"/>
</dbReference>
<dbReference type="RefSeq" id="WP_013712804.1">
    <property type="nucleotide sequence ID" value="NC_015408.1"/>
</dbReference>
<evidence type="ECO:0000313" key="2">
    <source>
        <dbReference type="EMBL" id="AEB41726.1"/>
    </source>
</evidence>
<keyword evidence="1" id="KW-0812">Transmembrane</keyword>
<accession>A0AA34RDH2</accession>
<gene>
    <name evidence="2" type="ordered locus">G5S_0781</name>
</gene>
<dbReference type="InterPro" id="IPR010792">
    <property type="entry name" value="DUF1389"/>
</dbReference>
<evidence type="ECO:0000313" key="3">
    <source>
        <dbReference type="Proteomes" id="UP000008305"/>
    </source>
</evidence>
<feature type="transmembrane region" description="Helical" evidence="1">
    <location>
        <begin position="51"/>
        <end position="72"/>
    </location>
</feature>
<dbReference type="AlphaFoldDB" id="A0AA34RDH2"/>
<organism evidence="2 3">
    <name type="scientific">Chlamydia pecorum (strain ATCC VR-628 / DSM 29919 / E58)</name>
    <name type="common">Chlamydophila pecorum</name>
    <dbReference type="NCBI Taxonomy" id="331635"/>
    <lineage>
        <taxon>Bacteria</taxon>
        <taxon>Pseudomonadati</taxon>
        <taxon>Chlamydiota</taxon>
        <taxon>Chlamydiia</taxon>
        <taxon>Chlamydiales</taxon>
        <taxon>Chlamydiaceae</taxon>
        <taxon>Chlamydia/Chlamydophila group</taxon>
        <taxon>Chlamydia</taxon>
    </lineage>
</organism>
<keyword evidence="3" id="KW-1185">Reference proteome</keyword>